<evidence type="ECO:0000313" key="2">
    <source>
        <dbReference type="Proteomes" id="UP000689195"/>
    </source>
</evidence>
<dbReference type="EMBL" id="CAJJDO010000186">
    <property type="protein sequence ID" value="CAD8213782.1"/>
    <property type="molecule type" value="Genomic_DNA"/>
</dbReference>
<comment type="caution">
    <text evidence="1">The sequence shown here is derived from an EMBL/GenBank/DDBJ whole genome shotgun (WGS) entry which is preliminary data.</text>
</comment>
<sequence>MKILLQNVEIRINIKKYYLKEDRNYTQDNQGGLDQFEDQAQESKMREEQKIIVFWAPHVISPNVLKYYILFKIMKSMMQMEIILQDNKGKKIILTEERRYKNSRVQLNIGIKYFGLGVQRNFKYLYNQYNQQQNYMNNEHWKDLKLTYYFQRKDPSKFQQVDLIKKYCQGFNYVVSETMLQKLTLFKENKDVKIKDRWRLSQKICLTYWIQVRVEWRNFIKEKTSFQKNMDYQYLIKGRIKNFERKEYIQSYSVFIKLMLRFMRDWLNQLEIFLKHIQYYDCLEDQKLFKFAVRLVQNLDNIVQIS</sequence>
<dbReference type="AlphaFoldDB" id="A0A8S1YPT3"/>
<evidence type="ECO:0000313" key="1">
    <source>
        <dbReference type="EMBL" id="CAD8213782.1"/>
    </source>
</evidence>
<organism evidence="1 2">
    <name type="scientific">Paramecium pentaurelia</name>
    <dbReference type="NCBI Taxonomy" id="43138"/>
    <lineage>
        <taxon>Eukaryota</taxon>
        <taxon>Sar</taxon>
        <taxon>Alveolata</taxon>
        <taxon>Ciliophora</taxon>
        <taxon>Intramacronucleata</taxon>
        <taxon>Oligohymenophorea</taxon>
        <taxon>Peniculida</taxon>
        <taxon>Parameciidae</taxon>
        <taxon>Paramecium</taxon>
    </lineage>
</organism>
<reference evidence="1" key="1">
    <citation type="submission" date="2021-01" db="EMBL/GenBank/DDBJ databases">
        <authorList>
            <consortium name="Genoscope - CEA"/>
            <person name="William W."/>
        </authorList>
    </citation>
    <scope>NUCLEOTIDE SEQUENCE</scope>
</reference>
<keyword evidence="2" id="KW-1185">Reference proteome</keyword>
<accession>A0A8S1YPT3</accession>
<dbReference type="Proteomes" id="UP000689195">
    <property type="component" value="Unassembled WGS sequence"/>
</dbReference>
<proteinExistence type="predicted"/>
<gene>
    <name evidence="1" type="ORF">PPENT_87.1.T1860005</name>
</gene>
<name>A0A8S1YPT3_9CILI</name>
<protein>
    <submittedName>
        <fullName evidence="1">Uncharacterized protein</fullName>
    </submittedName>
</protein>